<dbReference type="InterPro" id="IPR036388">
    <property type="entry name" value="WH-like_DNA-bd_sf"/>
</dbReference>
<protein>
    <submittedName>
        <fullName evidence="5">GntR family transcriptional regulator</fullName>
    </submittedName>
</protein>
<evidence type="ECO:0000256" key="2">
    <source>
        <dbReference type="ARBA" id="ARBA00023125"/>
    </source>
</evidence>
<dbReference type="SMART" id="SM00866">
    <property type="entry name" value="UTRA"/>
    <property type="match status" value="1"/>
</dbReference>
<name>A0A329MUT1_9BACL</name>
<accession>A0A329MUT1</accession>
<dbReference type="GO" id="GO:0003677">
    <property type="term" value="F:DNA binding"/>
    <property type="evidence" value="ECO:0007669"/>
    <property type="project" value="UniProtKB-KW"/>
</dbReference>
<proteinExistence type="predicted"/>
<dbReference type="AlphaFoldDB" id="A0A329MUT1"/>
<keyword evidence="3" id="KW-0804">Transcription</keyword>
<dbReference type="PRINTS" id="PR00035">
    <property type="entry name" value="HTHGNTR"/>
</dbReference>
<dbReference type="GO" id="GO:0003700">
    <property type="term" value="F:DNA-binding transcription factor activity"/>
    <property type="evidence" value="ECO:0007669"/>
    <property type="project" value="InterPro"/>
</dbReference>
<dbReference type="Gene3D" id="3.40.1410.10">
    <property type="entry name" value="Chorismate lyase-like"/>
    <property type="match status" value="1"/>
</dbReference>
<dbReference type="Proteomes" id="UP000250369">
    <property type="component" value="Unassembled WGS sequence"/>
</dbReference>
<dbReference type="GO" id="GO:0045892">
    <property type="term" value="P:negative regulation of DNA-templated transcription"/>
    <property type="evidence" value="ECO:0007669"/>
    <property type="project" value="TreeGrafter"/>
</dbReference>
<dbReference type="InterPro" id="IPR011663">
    <property type="entry name" value="UTRA"/>
</dbReference>
<evidence type="ECO:0000256" key="1">
    <source>
        <dbReference type="ARBA" id="ARBA00023015"/>
    </source>
</evidence>
<dbReference type="SUPFAM" id="SSF64288">
    <property type="entry name" value="Chorismate lyase-like"/>
    <property type="match status" value="1"/>
</dbReference>
<comment type="caution">
    <text evidence="5">The sequence shown here is derived from an EMBL/GenBank/DDBJ whole genome shotgun (WGS) entry which is preliminary data.</text>
</comment>
<keyword evidence="6" id="KW-1185">Reference proteome</keyword>
<feature type="domain" description="HTH gntR-type" evidence="4">
    <location>
        <begin position="1"/>
        <end position="69"/>
    </location>
</feature>
<dbReference type="PROSITE" id="PS50949">
    <property type="entry name" value="HTH_GNTR"/>
    <property type="match status" value="1"/>
</dbReference>
<dbReference type="OrthoDB" id="457376at2"/>
<evidence type="ECO:0000256" key="3">
    <source>
        <dbReference type="ARBA" id="ARBA00023163"/>
    </source>
</evidence>
<keyword evidence="1" id="KW-0805">Transcription regulation</keyword>
<dbReference type="InterPro" id="IPR036390">
    <property type="entry name" value="WH_DNA-bd_sf"/>
</dbReference>
<dbReference type="InterPro" id="IPR050679">
    <property type="entry name" value="Bact_HTH_transcr_reg"/>
</dbReference>
<dbReference type="RefSeq" id="WP_113029168.1">
    <property type="nucleotide sequence ID" value="NZ_QMFB01000001.1"/>
</dbReference>
<organism evidence="5 6">
    <name type="scientific">Paenibacillus contaminans</name>
    <dbReference type="NCBI Taxonomy" id="450362"/>
    <lineage>
        <taxon>Bacteria</taxon>
        <taxon>Bacillati</taxon>
        <taxon>Bacillota</taxon>
        <taxon>Bacilli</taxon>
        <taxon>Bacillales</taxon>
        <taxon>Paenibacillaceae</taxon>
        <taxon>Paenibacillus</taxon>
    </lineage>
</organism>
<dbReference type="CDD" id="cd07377">
    <property type="entry name" value="WHTH_GntR"/>
    <property type="match status" value="1"/>
</dbReference>
<dbReference type="SUPFAM" id="SSF46785">
    <property type="entry name" value="Winged helix' DNA-binding domain"/>
    <property type="match status" value="1"/>
</dbReference>
<keyword evidence="2" id="KW-0238">DNA-binding</keyword>
<evidence type="ECO:0000259" key="4">
    <source>
        <dbReference type="PROSITE" id="PS50949"/>
    </source>
</evidence>
<dbReference type="Gene3D" id="1.10.10.10">
    <property type="entry name" value="Winged helix-like DNA-binding domain superfamily/Winged helix DNA-binding domain"/>
    <property type="match status" value="1"/>
</dbReference>
<sequence length="237" mass="27607">MSEEMDIMDRLMADIQGGKYDPDDKLPSENELADLFRVPRITARKAYERLQELGYIYSKQGKGSFVKDRHKRIPLMLYGNESFSAKMVQLGYDYESRNLFCEPIDYNEKIFQALGAEEHERVFKIGRLRIIDAEPIALHISYVTEALFPDIEQAGRTITSMFEFYKERGYAKPRSSQTLLSVTSPTKYERQLFACSSLIPLLVLESELSDEKTGRMLEYSRIMYRGDYFTYVLKESD</sequence>
<evidence type="ECO:0000313" key="5">
    <source>
        <dbReference type="EMBL" id="RAV23058.1"/>
    </source>
</evidence>
<dbReference type="PANTHER" id="PTHR44846">
    <property type="entry name" value="MANNOSYL-D-GLYCERATE TRANSPORT/METABOLISM SYSTEM REPRESSOR MNGR-RELATED"/>
    <property type="match status" value="1"/>
</dbReference>
<dbReference type="EMBL" id="QMFB01000001">
    <property type="protein sequence ID" value="RAV23058.1"/>
    <property type="molecule type" value="Genomic_DNA"/>
</dbReference>
<evidence type="ECO:0000313" key="6">
    <source>
        <dbReference type="Proteomes" id="UP000250369"/>
    </source>
</evidence>
<gene>
    <name evidence="5" type="ORF">DQG23_02340</name>
</gene>
<dbReference type="Pfam" id="PF07702">
    <property type="entry name" value="UTRA"/>
    <property type="match status" value="1"/>
</dbReference>
<dbReference type="Pfam" id="PF00392">
    <property type="entry name" value="GntR"/>
    <property type="match status" value="1"/>
</dbReference>
<dbReference type="PANTHER" id="PTHR44846:SF17">
    <property type="entry name" value="GNTR-FAMILY TRANSCRIPTIONAL REGULATOR"/>
    <property type="match status" value="1"/>
</dbReference>
<dbReference type="InterPro" id="IPR028978">
    <property type="entry name" value="Chorismate_lyase_/UTRA_dom_sf"/>
</dbReference>
<dbReference type="SMART" id="SM00345">
    <property type="entry name" value="HTH_GNTR"/>
    <property type="match status" value="1"/>
</dbReference>
<reference evidence="5 6" key="1">
    <citation type="journal article" date="2009" name="Int. J. Syst. Evol. Microbiol.">
        <title>Paenibacillus contaminans sp. nov., isolated from a contaminated laboratory plate.</title>
        <authorList>
            <person name="Chou J.H."/>
            <person name="Lee J.H."/>
            <person name="Lin M.C."/>
            <person name="Chang P.S."/>
            <person name="Arun A.B."/>
            <person name="Young C.C."/>
            <person name="Chen W.M."/>
        </authorList>
    </citation>
    <scope>NUCLEOTIDE SEQUENCE [LARGE SCALE GENOMIC DNA]</scope>
    <source>
        <strain evidence="5 6">CKOBP-6</strain>
    </source>
</reference>
<dbReference type="InterPro" id="IPR000524">
    <property type="entry name" value="Tscrpt_reg_HTH_GntR"/>
</dbReference>